<dbReference type="Proteomes" id="UP000007486">
    <property type="component" value="Chromosome"/>
</dbReference>
<keyword evidence="3" id="KW-1185">Reference proteome</keyword>
<name>F0R238_PHOSB</name>
<gene>
    <name evidence="2" type="ordered locus">Bacsa_0777</name>
</gene>
<evidence type="ECO:0008006" key="4">
    <source>
        <dbReference type="Google" id="ProtNLM"/>
    </source>
</evidence>
<dbReference type="HOGENOM" id="CLU_132526_1_0_10"/>
<keyword evidence="1" id="KW-0472">Membrane</keyword>
<dbReference type="eggNOG" id="ENOG503333M">
    <property type="taxonomic scope" value="Bacteria"/>
</dbReference>
<protein>
    <recommendedName>
        <fullName evidence="4">DUF4293 family protein</fullName>
    </recommendedName>
</protein>
<dbReference type="AlphaFoldDB" id="F0R238"/>
<dbReference type="KEGG" id="bsa:Bacsa_0777"/>
<dbReference type="InterPro" id="IPR025635">
    <property type="entry name" value="DUF4293"/>
</dbReference>
<keyword evidence="1" id="KW-0812">Transmembrane</keyword>
<dbReference type="OrthoDB" id="594989at2"/>
<dbReference type="Pfam" id="PF14126">
    <property type="entry name" value="DUF4293"/>
    <property type="match status" value="1"/>
</dbReference>
<evidence type="ECO:0000313" key="3">
    <source>
        <dbReference type="Proteomes" id="UP000007486"/>
    </source>
</evidence>
<feature type="transmembrane region" description="Helical" evidence="1">
    <location>
        <begin position="54"/>
        <end position="74"/>
    </location>
</feature>
<keyword evidence="1" id="KW-1133">Transmembrane helix</keyword>
<sequence>MIQRIQSVYLFIVFVLLIIMMSVSVGHFYTETSVAEMSNLCVTTADGASDYTPWALFVLLLISTALSFVTIFLYKKRMLQIRLTVFSSIVLVGYYITCAVFAVSTLSAYGSFTPSWSVCLPFVCIILNWLAIRAIGKDEVLVRAYNTIR</sequence>
<dbReference type="EMBL" id="CP002530">
    <property type="protein sequence ID" value="ADY35370.1"/>
    <property type="molecule type" value="Genomic_DNA"/>
</dbReference>
<proteinExistence type="predicted"/>
<evidence type="ECO:0000256" key="1">
    <source>
        <dbReference type="SAM" id="Phobius"/>
    </source>
</evidence>
<dbReference type="STRING" id="667015.Bacsa_0777"/>
<dbReference type="RefSeq" id="WP_013616822.1">
    <property type="nucleotide sequence ID" value="NC_015164.1"/>
</dbReference>
<reference evidence="2 3" key="1">
    <citation type="journal article" date="2011" name="Stand. Genomic Sci.">
        <title>Complete genome sequence of Bacteroides salanitronis type strain (BL78).</title>
        <authorList>
            <person name="Gronow S."/>
            <person name="Held B."/>
            <person name="Lucas S."/>
            <person name="Lapidus A."/>
            <person name="Del Rio T.G."/>
            <person name="Nolan M."/>
            <person name="Tice H."/>
            <person name="Deshpande S."/>
            <person name="Cheng J.F."/>
            <person name="Pitluck S."/>
            <person name="Liolios K."/>
            <person name="Pagani I."/>
            <person name="Ivanova N."/>
            <person name="Mavromatis K."/>
            <person name="Pati A."/>
            <person name="Tapia R."/>
            <person name="Han C."/>
            <person name="Goodwin L."/>
            <person name="Chen A."/>
            <person name="Palaniappan K."/>
            <person name="Land M."/>
            <person name="Hauser L."/>
            <person name="Chang Y.J."/>
            <person name="Jeffries C.D."/>
            <person name="Brambilla E.M."/>
            <person name="Rohde M."/>
            <person name="Goker M."/>
            <person name="Detter J.C."/>
            <person name="Woyke T."/>
            <person name="Bristow J."/>
            <person name="Markowitz V."/>
            <person name="Hugenholtz P."/>
            <person name="Kyrpides N.C."/>
            <person name="Klenk H.P."/>
            <person name="Eisen J.A."/>
        </authorList>
    </citation>
    <scope>NUCLEOTIDE SEQUENCE [LARGE SCALE GENOMIC DNA]</scope>
    <source>
        <strain evidence="2 3">DSM 18170</strain>
    </source>
</reference>
<feature type="transmembrane region" description="Helical" evidence="1">
    <location>
        <begin position="7"/>
        <end position="29"/>
    </location>
</feature>
<feature type="transmembrane region" description="Helical" evidence="1">
    <location>
        <begin position="115"/>
        <end position="135"/>
    </location>
</feature>
<organism evidence="2 3">
    <name type="scientific">Phocaeicola salanitronis (strain DSM 18170 / JCM 13657 / CCUG 60908 / BL78)</name>
    <name type="common">Bacteroides salanitronis</name>
    <dbReference type="NCBI Taxonomy" id="667015"/>
    <lineage>
        <taxon>Bacteria</taxon>
        <taxon>Pseudomonadati</taxon>
        <taxon>Bacteroidota</taxon>
        <taxon>Bacteroidia</taxon>
        <taxon>Bacteroidales</taxon>
        <taxon>Bacteroidaceae</taxon>
        <taxon>Phocaeicola</taxon>
    </lineage>
</organism>
<accession>F0R238</accession>
<evidence type="ECO:0000313" key="2">
    <source>
        <dbReference type="EMBL" id="ADY35370.1"/>
    </source>
</evidence>
<feature type="transmembrane region" description="Helical" evidence="1">
    <location>
        <begin position="86"/>
        <end position="109"/>
    </location>
</feature>